<sequence length="194" mass="21108">MTLSQKGRVAMGRTEFMRTLEGLLIGIPPEERKEILYDYEEHFEAGAAAGKSEEEIIKKLGTPSLLAKELLLDYSISVAERKKSLANVMRAVLRAAGMSFINMLAVALPVAILLLLAASLSIIAAAMLLSPLLIIISLIQRGFELFLFNLFATMTLFSLGILLAVGLRQLAGRLYGVILRLVKNKSGFQGSVSL</sequence>
<proteinExistence type="predicted"/>
<name>A0A6N8EZK7_PAEMA</name>
<gene>
    <name evidence="2" type="ORF">GNQ08_22465</name>
</gene>
<keyword evidence="1" id="KW-0472">Membrane</keyword>
<evidence type="ECO:0000313" key="2">
    <source>
        <dbReference type="EMBL" id="MUG25134.1"/>
    </source>
</evidence>
<dbReference type="EMBL" id="WNZZ01000021">
    <property type="protein sequence ID" value="MUG25134.1"/>
    <property type="molecule type" value="Genomic_DNA"/>
</dbReference>
<protein>
    <submittedName>
        <fullName evidence="2">DUF1700 domain-containing protein</fullName>
    </submittedName>
</protein>
<dbReference type="Pfam" id="PF22564">
    <property type="entry name" value="HAAS"/>
    <property type="match status" value="1"/>
</dbReference>
<keyword evidence="1" id="KW-1133">Transmembrane helix</keyword>
<accession>A0A6N8EZK7</accession>
<comment type="caution">
    <text evidence="2">The sequence shown here is derived from an EMBL/GenBank/DDBJ whole genome shotgun (WGS) entry which is preliminary data.</text>
</comment>
<feature type="transmembrane region" description="Helical" evidence="1">
    <location>
        <begin position="91"/>
        <end position="116"/>
    </location>
</feature>
<dbReference type="OrthoDB" id="9804829at2"/>
<feature type="transmembrane region" description="Helical" evidence="1">
    <location>
        <begin position="146"/>
        <end position="167"/>
    </location>
</feature>
<dbReference type="AlphaFoldDB" id="A0A6N8EZK7"/>
<organism evidence="2 3">
    <name type="scientific">Paenibacillus macerans</name>
    <name type="common">Bacillus macerans</name>
    <dbReference type="NCBI Taxonomy" id="44252"/>
    <lineage>
        <taxon>Bacteria</taxon>
        <taxon>Bacillati</taxon>
        <taxon>Bacillota</taxon>
        <taxon>Bacilli</taxon>
        <taxon>Bacillales</taxon>
        <taxon>Paenibacillaceae</taxon>
        <taxon>Paenibacillus</taxon>
    </lineage>
</organism>
<feature type="transmembrane region" description="Helical" evidence="1">
    <location>
        <begin position="122"/>
        <end position="139"/>
    </location>
</feature>
<reference evidence="2 3" key="1">
    <citation type="submission" date="2019-11" db="EMBL/GenBank/DDBJ databases">
        <title>Draft genome sequences of five Paenibacillus species of dairy origin.</title>
        <authorList>
            <person name="Olajide A.M."/>
            <person name="Chen S."/>
            <person name="Lapointe G."/>
        </authorList>
    </citation>
    <scope>NUCLEOTIDE SEQUENCE [LARGE SCALE GENOMIC DNA]</scope>
    <source>
        <strain evidence="2 3">3CT49</strain>
    </source>
</reference>
<dbReference type="Proteomes" id="UP000442469">
    <property type="component" value="Unassembled WGS sequence"/>
</dbReference>
<evidence type="ECO:0000256" key="1">
    <source>
        <dbReference type="SAM" id="Phobius"/>
    </source>
</evidence>
<keyword evidence="1" id="KW-0812">Transmembrane</keyword>
<evidence type="ECO:0000313" key="3">
    <source>
        <dbReference type="Proteomes" id="UP000442469"/>
    </source>
</evidence>